<sequence>DVSGKMAGDEFFTTILHLARSLKNIQPTPIEKHEDVILPYLLSVLHGLPKAHWVEVTNTVSKHRGPSQILSAQLEVLKVLALLVQGSHDIANSILCYHKVPTFLGIARAIGRTPDGNMPLLCKLFPPPAPPDPSQLTITPVSSHSNSPKKAFTTFRPIIPRSLSQNILSAKDPSVFFQGIQQQRASSPVEKLDMNKQQKVTHDPAGHYLNKIGTYFSSDDAGCSETKNKRTGSLQFSTAQLQTLLNLAKKLTTKEVFKQLDSMATEAYTASHNSNHKFIYKTFSEPITLVMVCLLRDTVKHSSFFNIAEAESLCSRLQEKISAVHEYRVILAHNPILVASLKNLGRLAEKFPLFSSSIVTCLRDFLVNPSPILNKLSKYTSSNERITKVGTFSITVTTEDSNIHSQAPAKKGLRGKMANILENLRDITIENICRALKAGLTLEPDCVQAFLASLSNRLYTAEISDRESTLISENTILTLGHIAVALKDTPYIVQTVLQIFQHRFCNPSSGLDVLIVDQLGCMIIADCKDISPEVMTMYNRICIESSSAYNNESSHGYRHVSGAVNNAFANIAANIEGENQMFDLLVRLLELFVQLGLEGRRAGEKNPTTLKATSSAGNLGVLIPVIAVLSRRLKMIKHPKPRLLKLFRDFWQYCVVFGFADEDLGK</sequence>
<feature type="domain" description="PI4-kinase N-terminal" evidence="2">
    <location>
        <begin position="361"/>
        <end position="660"/>
    </location>
</feature>
<dbReference type="SUPFAM" id="SSF48371">
    <property type="entry name" value="ARM repeat"/>
    <property type="match status" value="1"/>
</dbReference>
<dbReference type="InterPro" id="IPR016024">
    <property type="entry name" value="ARM-type_fold"/>
</dbReference>
<organism evidence="3 4">
    <name type="scientific">Paralvinella palmiformis</name>
    <dbReference type="NCBI Taxonomy" id="53620"/>
    <lineage>
        <taxon>Eukaryota</taxon>
        <taxon>Metazoa</taxon>
        <taxon>Spiralia</taxon>
        <taxon>Lophotrochozoa</taxon>
        <taxon>Annelida</taxon>
        <taxon>Polychaeta</taxon>
        <taxon>Sedentaria</taxon>
        <taxon>Canalipalpata</taxon>
        <taxon>Terebellida</taxon>
        <taxon>Terebelliformia</taxon>
        <taxon>Alvinellidae</taxon>
        <taxon>Paralvinella</taxon>
    </lineage>
</organism>
<feature type="non-terminal residue" evidence="3">
    <location>
        <position position="1"/>
    </location>
</feature>
<dbReference type="InterPro" id="IPR045495">
    <property type="entry name" value="PI4K_N"/>
</dbReference>
<proteinExistence type="inferred from homology"/>
<evidence type="ECO:0000259" key="2">
    <source>
        <dbReference type="Pfam" id="PF19274"/>
    </source>
</evidence>
<dbReference type="AlphaFoldDB" id="A0AAD9NJ70"/>
<accession>A0AAD9NJ70</accession>
<gene>
    <name evidence="3" type="ORF">LSH36_3g02011</name>
</gene>
<reference evidence="3" key="1">
    <citation type="journal article" date="2023" name="Mol. Biol. Evol.">
        <title>Third-Generation Sequencing Reveals the Adaptive Role of the Epigenome in Three Deep-Sea Polychaetes.</title>
        <authorList>
            <person name="Perez M."/>
            <person name="Aroh O."/>
            <person name="Sun Y."/>
            <person name="Lan Y."/>
            <person name="Juniper S.K."/>
            <person name="Young C.R."/>
            <person name="Angers B."/>
            <person name="Qian P.Y."/>
        </authorList>
    </citation>
    <scope>NUCLEOTIDE SEQUENCE</scope>
    <source>
        <strain evidence="3">P08H-3</strain>
    </source>
</reference>
<comment type="similarity">
    <text evidence="1">Belongs to the PI3/PI4-kinase family. Type III PI4K subfamily.</text>
</comment>
<dbReference type="Pfam" id="PF19274">
    <property type="entry name" value="PI4K_N"/>
    <property type="match status" value="1"/>
</dbReference>
<dbReference type="EMBL" id="JAODUP010000003">
    <property type="protein sequence ID" value="KAK2170276.1"/>
    <property type="molecule type" value="Genomic_DNA"/>
</dbReference>
<protein>
    <recommendedName>
        <fullName evidence="2">PI4-kinase N-terminal domain-containing protein</fullName>
    </recommendedName>
</protein>
<comment type="caution">
    <text evidence="3">The sequence shown here is derived from an EMBL/GenBank/DDBJ whole genome shotgun (WGS) entry which is preliminary data.</text>
</comment>
<evidence type="ECO:0000256" key="1">
    <source>
        <dbReference type="ARBA" id="ARBA00006209"/>
    </source>
</evidence>
<name>A0AAD9NJ70_9ANNE</name>
<evidence type="ECO:0000313" key="3">
    <source>
        <dbReference type="EMBL" id="KAK2170276.1"/>
    </source>
</evidence>
<evidence type="ECO:0000313" key="4">
    <source>
        <dbReference type="Proteomes" id="UP001208570"/>
    </source>
</evidence>
<keyword evidence="4" id="KW-1185">Reference proteome</keyword>
<dbReference type="Proteomes" id="UP001208570">
    <property type="component" value="Unassembled WGS sequence"/>
</dbReference>